<evidence type="ECO:0000313" key="2">
    <source>
        <dbReference type="Proteomes" id="UP000065641"/>
    </source>
</evidence>
<dbReference type="KEGG" id="pspi:PS2015_52"/>
<evidence type="ECO:0008006" key="3">
    <source>
        <dbReference type="Google" id="ProtNLM"/>
    </source>
</evidence>
<protein>
    <recommendedName>
        <fullName evidence="3">Type II secretion system protein J</fullName>
    </recommendedName>
</protein>
<dbReference type="STRING" id="1249552.PS2015_52"/>
<keyword evidence="2" id="KW-1185">Reference proteome</keyword>
<name>A0A0S2K9G9_9GAMM</name>
<dbReference type="RefSeq" id="WP_058020285.1">
    <property type="nucleotide sequence ID" value="NZ_CP013189.1"/>
</dbReference>
<evidence type="ECO:0000313" key="1">
    <source>
        <dbReference type="EMBL" id="ALO44750.1"/>
    </source>
</evidence>
<gene>
    <name evidence="1" type="ORF">PS2015_52</name>
</gene>
<dbReference type="InterPro" id="IPR012902">
    <property type="entry name" value="N_methyl_site"/>
</dbReference>
<dbReference type="NCBIfam" id="TIGR02532">
    <property type="entry name" value="IV_pilin_GFxxxE"/>
    <property type="match status" value="1"/>
</dbReference>
<proteinExistence type="predicted"/>
<organism evidence="1 2">
    <name type="scientific">Pseudohongiella spirulinae</name>
    <dbReference type="NCBI Taxonomy" id="1249552"/>
    <lineage>
        <taxon>Bacteria</taxon>
        <taxon>Pseudomonadati</taxon>
        <taxon>Pseudomonadota</taxon>
        <taxon>Gammaproteobacteria</taxon>
        <taxon>Pseudomonadales</taxon>
        <taxon>Pseudohongiellaceae</taxon>
        <taxon>Pseudohongiella</taxon>
    </lineage>
</organism>
<dbReference type="PROSITE" id="PS00409">
    <property type="entry name" value="PROKAR_NTER_METHYL"/>
    <property type="match status" value="1"/>
</dbReference>
<dbReference type="OrthoDB" id="7060414at2"/>
<reference evidence="1 2" key="1">
    <citation type="submission" date="2015-11" db="EMBL/GenBank/DDBJ databases">
        <authorList>
            <person name="Zhang Y."/>
            <person name="Guo Z."/>
        </authorList>
    </citation>
    <scope>NUCLEOTIDE SEQUENCE [LARGE SCALE GENOMIC DNA]</scope>
    <source>
        <strain evidence="1 2">KCTC 32221</strain>
    </source>
</reference>
<sequence length="215" mass="24588">MQMVRQRGFTLLEILIALALTAMLLSMLTAGVYGVVNDWDNNAEALERDLDQAVAILQIERALHGAFAHSYRDTETLARRVYFDGQQGELSWVSSVSPERTSGMTAWRLYQEPREGVFLQLVPALTDNPADRLQQSDARLLLPGYQMRVTYLYEDLEFNRVWRNDWPGSDFNMLPLAVHIQLESTARNDTDPIDIVAIVAVQQHRTVRPNMELIR</sequence>
<dbReference type="Pfam" id="PF07963">
    <property type="entry name" value="N_methyl"/>
    <property type="match status" value="1"/>
</dbReference>
<accession>A0A0S2K9G9</accession>
<dbReference type="AlphaFoldDB" id="A0A0S2K9G9"/>
<dbReference type="EMBL" id="CP013189">
    <property type="protein sequence ID" value="ALO44750.1"/>
    <property type="molecule type" value="Genomic_DNA"/>
</dbReference>
<dbReference type="Proteomes" id="UP000065641">
    <property type="component" value="Chromosome"/>
</dbReference>